<reference evidence="1" key="2">
    <citation type="journal article" date="2022" name="Res Sq">
        <title>Comparative Genomics Reveals Insights into the Divergent Evolution of Astigmatic Mites and Household Pest Adaptations.</title>
        <authorList>
            <person name="Xiong Q."/>
            <person name="Wan A.T.-Y."/>
            <person name="Liu X.-Y."/>
            <person name="Fung C.S.-H."/>
            <person name="Xiao X."/>
            <person name="Malainual N."/>
            <person name="Hou J."/>
            <person name="Wang L."/>
            <person name="Wang M."/>
            <person name="Yang K."/>
            <person name="Cui Y."/>
            <person name="Leung E."/>
            <person name="Nong W."/>
            <person name="Shin S.-K."/>
            <person name="Au S."/>
            <person name="Jeong K.Y."/>
            <person name="Chew F.T."/>
            <person name="Hui J."/>
            <person name="Leung T.F."/>
            <person name="Tungtrongchitr A."/>
            <person name="Zhong N."/>
            <person name="Liu Z."/>
            <person name="Tsui S."/>
        </authorList>
    </citation>
    <scope>NUCLEOTIDE SEQUENCE</scope>
    <source>
        <strain evidence="1">Derf</strain>
        <tissue evidence="1">Whole organism</tissue>
    </source>
</reference>
<evidence type="ECO:0000313" key="1">
    <source>
        <dbReference type="EMBL" id="KAH9505851.1"/>
    </source>
</evidence>
<dbReference type="EMBL" id="ASGP02000005">
    <property type="protein sequence ID" value="KAH9505851.1"/>
    <property type="molecule type" value="Genomic_DNA"/>
</dbReference>
<name>A0A922HQM7_DERFA</name>
<dbReference type="Proteomes" id="UP000790347">
    <property type="component" value="Unassembled WGS sequence"/>
</dbReference>
<reference evidence="1" key="1">
    <citation type="submission" date="2013-05" db="EMBL/GenBank/DDBJ databases">
        <authorList>
            <person name="Yim A.K.Y."/>
            <person name="Chan T.F."/>
            <person name="Ji K.M."/>
            <person name="Liu X.Y."/>
            <person name="Zhou J.W."/>
            <person name="Li R.Q."/>
            <person name="Yang K.Y."/>
            <person name="Li J."/>
            <person name="Li M."/>
            <person name="Law P.T.W."/>
            <person name="Wu Y.L."/>
            <person name="Cai Z.L."/>
            <person name="Qin H."/>
            <person name="Bao Y."/>
            <person name="Leung R.K.K."/>
            <person name="Ng P.K.S."/>
            <person name="Zou J."/>
            <person name="Zhong X.J."/>
            <person name="Ran P.X."/>
            <person name="Zhong N.S."/>
            <person name="Liu Z.G."/>
            <person name="Tsui S.K.W."/>
        </authorList>
    </citation>
    <scope>NUCLEOTIDE SEQUENCE</scope>
    <source>
        <strain evidence="1">Derf</strain>
        <tissue evidence="1">Whole organism</tissue>
    </source>
</reference>
<sequence>MKKGDIPYMEPSSSYNHLHHHNNKCVSSSSSSPTFTNIIQFRILNKKKKKWAVISKTLETSENTLTRIPIDDVIDELKMEIERNFCD</sequence>
<comment type="caution">
    <text evidence="1">The sequence shown here is derived from an EMBL/GenBank/DDBJ whole genome shotgun (WGS) entry which is preliminary data.</text>
</comment>
<gene>
    <name evidence="1" type="ORF">DERF_010622</name>
</gene>
<proteinExistence type="predicted"/>
<evidence type="ECO:0000313" key="2">
    <source>
        <dbReference type="Proteomes" id="UP000790347"/>
    </source>
</evidence>
<dbReference type="AlphaFoldDB" id="A0A922HQM7"/>
<accession>A0A922HQM7</accession>
<keyword evidence="2" id="KW-1185">Reference proteome</keyword>
<protein>
    <submittedName>
        <fullName evidence="1">Uncharacterized protein</fullName>
    </submittedName>
</protein>
<organism evidence="1 2">
    <name type="scientific">Dermatophagoides farinae</name>
    <name type="common">American house dust mite</name>
    <dbReference type="NCBI Taxonomy" id="6954"/>
    <lineage>
        <taxon>Eukaryota</taxon>
        <taxon>Metazoa</taxon>
        <taxon>Ecdysozoa</taxon>
        <taxon>Arthropoda</taxon>
        <taxon>Chelicerata</taxon>
        <taxon>Arachnida</taxon>
        <taxon>Acari</taxon>
        <taxon>Acariformes</taxon>
        <taxon>Sarcoptiformes</taxon>
        <taxon>Astigmata</taxon>
        <taxon>Psoroptidia</taxon>
        <taxon>Analgoidea</taxon>
        <taxon>Pyroglyphidae</taxon>
        <taxon>Dermatophagoidinae</taxon>
        <taxon>Dermatophagoides</taxon>
    </lineage>
</organism>